<comment type="caution">
    <text evidence="2">The sequence shown here is derived from an EMBL/GenBank/DDBJ whole genome shotgun (WGS) entry which is preliminary data.</text>
</comment>
<feature type="transmembrane region" description="Helical" evidence="1">
    <location>
        <begin position="105"/>
        <end position="133"/>
    </location>
</feature>
<reference evidence="2 3" key="1">
    <citation type="submission" date="2016-01" db="EMBL/GenBank/DDBJ databases">
        <title>Use of Whole Genome Sequencing to ascertain that Brevibacterium massiliense (Roux, Raoult 2009) is a later heterotypic synonym of Brevibacterium ravenspurgense (Mages 2008).</title>
        <authorList>
            <person name="Bernier A.-M."/>
            <person name="Burdz T."/>
            <person name="Huynh C."/>
            <person name="Pachecho A.L."/>
            <person name="Wiebe D."/>
            <person name="Bonner C."/>
            <person name="Bernard K."/>
        </authorList>
    </citation>
    <scope>NUCLEOTIDE SEQUENCE [LARGE SCALE GENOMIC DNA]</scope>
    <source>
        <strain evidence="2 3">CCUG56047</strain>
    </source>
</reference>
<accession>A0A150HC89</accession>
<evidence type="ECO:0000313" key="3">
    <source>
        <dbReference type="Proteomes" id="UP000243589"/>
    </source>
</evidence>
<dbReference type="EMBL" id="LQQC01000002">
    <property type="protein sequence ID" value="KXZ59757.1"/>
    <property type="molecule type" value="Genomic_DNA"/>
</dbReference>
<evidence type="ECO:0008006" key="4">
    <source>
        <dbReference type="Google" id="ProtNLM"/>
    </source>
</evidence>
<evidence type="ECO:0000256" key="1">
    <source>
        <dbReference type="SAM" id="Phobius"/>
    </source>
</evidence>
<keyword evidence="1" id="KW-0812">Transmembrane</keyword>
<feature type="transmembrane region" description="Helical" evidence="1">
    <location>
        <begin position="71"/>
        <end position="93"/>
    </location>
</feature>
<proteinExistence type="predicted"/>
<dbReference type="PROSITE" id="PS51257">
    <property type="entry name" value="PROKAR_LIPOPROTEIN"/>
    <property type="match status" value="1"/>
</dbReference>
<organism evidence="2 3">
    <name type="scientific">Brevibacterium ravenspurgense</name>
    <dbReference type="NCBI Taxonomy" id="479117"/>
    <lineage>
        <taxon>Bacteria</taxon>
        <taxon>Bacillati</taxon>
        <taxon>Actinomycetota</taxon>
        <taxon>Actinomycetes</taxon>
        <taxon>Micrococcales</taxon>
        <taxon>Brevibacteriaceae</taxon>
        <taxon>Brevibacterium</taxon>
    </lineage>
</organism>
<keyword evidence="1" id="KW-1133">Transmembrane helix</keyword>
<gene>
    <name evidence="2" type="ORF">Bravens_00229</name>
</gene>
<keyword evidence="3" id="KW-1185">Reference proteome</keyword>
<keyword evidence="1" id="KW-0472">Membrane</keyword>
<dbReference type="PATRIC" id="fig|479117.4.peg.226"/>
<feature type="transmembrane region" description="Helical" evidence="1">
    <location>
        <begin position="45"/>
        <end position="64"/>
    </location>
</feature>
<sequence>MNTKGTALSFHRIAIAVGILISATACFCYYSNFPFGPYGPREYNQYYVGVTTIPAIVAAGFIIATRAMRTMWAVILSLLLFTVLCTLVGMALYPSGPKWSIESVFITLLYIVLPTTASATLIYAIVAVARWLYIKIRGSRSRS</sequence>
<dbReference type="Proteomes" id="UP000243589">
    <property type="component" value="Unassembled WGS sequence"/>
</dbReference>
<dbReference type="AlphaFoldDB" id="A0A150HC89"/>
<evidence type="ECO:0000313" key="2">
    <source>
        <dbReference type="EMBL" id="KXZ59757.1"/>
    </source>
</evidence>
<protein>
    <recommendedName>
        <fullName evidence="4">Lipoprotein</fullName>
    </recommendedName>
</protein>
<feature type="transmembrane region" description="Helical" evidence="1">
    <location>
        <begin position="12"/>
        <end position="33"/>
    </location>
</feature>
<name>A0A150HC89_9MICO</name>